<proteinExistence type="inferred from homology"/>
<accession>A0A914YEG3</accession>
<dbReference type="WBParaSite" id="PSU_v2.g17843.t1">
    <property type="protein sequence ID" value="PSU_v2.g17843.t1"/>
    <property type="gene ID" value="PSU_v2.g17843"/>
</dbReference>
<organism evidence="4 5">
    <name type="scientific">Panagrolaimus superbus</name>
    <dbReference type="NCBI Taxonomy" id="310955"/>
    <lineage>
        <taxon>Eukaryota</taxon>
        <taxon>Metazoa</taxon>
        <taxon>Ecdysozoa</taxon>
        <taxon>Nematoda</taxon>
        <taxon>Chromadorea</taxon>
        <taxon>Rhabditida</taxon>
        <taxon>Tylenchina</taxon>
        <taxon>Panagrolaimomorpha</taxon>
        <taxon>Panagrolaimoidea</taxon>
        <taxon>Panagrolaimidae</taxon>
        <taxon>Panagrolaimus</taxon>
    </lineage>
</organism>
<reference evidence="5" key="1">
    <citation type="submission" date="2022-11" db="UniProtKB">
        <authorList>
            <consortium name="WormBaseParasite"/>
        </authorList>
    </citation>
    <scope>IDENTIFICATION</scope>
</reference>
<dbReference type="InterPro" id="IPR032017">
    <property type="entry name" value="FAM76"/>
</dbReference>
<dbReference type="PANTHER" id="PTHR46176">
    <property type="entry name" value="LD21662P"/>
    <property type="match status" value="1"/>
</dbReference>
<keyword evidence="4" id="KW-1185">Reference proteome</keyword>
<evidence type="ECO:0000256" key="3">
    <source>
        <dbReference type="SAM" id="Coils"/>
    </source>
</evidence>
<dbReference type="Pfam" id="PF16046">
    <property type="entry name" value="FAM76"/>
    <property type="match status" value="1"/>
</dbReference>
<dbReference type="PANTHER" id="PTHR46176:SF1">
    <property type="entry name" value="LD21662P"/>
    <property type="match status" value="1"/>
</dbReference>
<evidence type="ECO:0000256" key="1">
    <source>
        <dbReference type="ARBA" id="ARBA00009097"/>
    </source>
</evidence>
<dbReference type="GO" id="GO:0016607">
    <property type="term" value="C:nuclear speck"/>
    <property type="evidence" value="ECO:0007669"/>
    <property type="project" value="TreeGrafter"/>
</dbReference>
<evidence type="ECO:0000256" key="2">
    <source>
        <dbReference type="ARBA" id="ARBA00023054"/>
    </source>
</evidence>
<feature type="coiled-coil region" evidence="3">
    <location>
        <begin position="132"/>
        <end position="159"/>
    </location>
</feature>
<keyword evidence="2 3" id="KW-0175">Coiled coil</keyword>
<name>A0A914YEG3_9BILA</name>
<evidence type="ECO:0000313" key="5">
    <source>
        <dbReference type="WBParaSite" id="PSU_v2.g17843.t1"/>
    </source>
</evidence>
<sequence>MMKRCYNCRRDLGDSGGIQCEKCKKNEEKYGKPERCKYCQLLAAFVNAKCVYCTHLERKIGLPITCKKCGLKSAFTKTPEKNAFCRSCTATLTLDEKAKLKRETKVTTSNTDIFAKKPRTSVASSSFPFTSNTSHLDQIQDLKDQISDLRSTIMQKDQTIMEKDQRIGKLKSTLMINDKEHREALHQIHKRNETSMTTLKDQIRELSRQLDAARPKYR</sequence>
<protein>
    <submittedName>
        <fullName evidence="5">Protein FAM76A</fullName>
    </submittedName>
</protein>
<dbReference type="Proteomes" id="UP000887577">
    <property type="component" value="Unplaced"/>
</dbReference>
<comment type="similarity">
    <text evidence="1">Belongs to the FAM76 family.</text>
</comment>
<dbReference type="AlphaFoldDB" id="A0A914YEG3"/>
<evidence type="ECO:0000313" key="4">
    <source>
        <dbReference type="Proteomes" id="UP000887577"/>
    </source>
</evidence>